<dbReference type="AlphaFoldDB" id="A0A1T4TFN6"/>
<evidence type="ECO:0000256" key="2">
    <source>
        <dbReference type="PIRSR" id="PIRSR617939-1"/>
    </source>
</evidence>
<dbReference type="PANTHER" id="PTHR12935">
    <property type="entry name" value="GAMMA-GLUTAMYLCYCLOTRANSFERASE"/>
    <property type="match status" value="1"/>
</dbReference>
<evidence type="ECO:0000256" key="3">
    <source>
        <dbReference type="PIRSR" id="PIRSR617939-2"/>
    </source>
</evidence>
<dbReference type="Gene3D" id="3.10.490.10">
    <property type="entry name" value="Gamma-glutamyl cyclotransferase-like"/>
    <property type="match status" value="1"/>
</dbReference>
<dbReference type="GO" id="GO:0003839">
    <property type="term" value="F:gamma-glutamylcyclotransferase activity"/>
    <property type="evidence" value="ECO:0007669"/>
    <property type="project" value="InterPro"/>
</dbReference>
<proteinExistence type="predicted"/>
<protein>
    <submittedName>
        <fullName evidence="4">AIG2-like family protein</fullName>
    </submittedName>
</protein>
<dbReference type="RefSeq" id="WP_085937918.1">
    <property type="nucleotide sequence ID" value="NZ_FUWJ01000017.1"/>
</dbReference>
<sequence length="158" mass="17405">MNDGLAWYFAYGSNMDPARLVDERLKPKGVVLDDRIGGRLEGWRLTFDKRARSPVGSGAGNIVSAPGSTVHGTLNALPPEGFDVLDVWEGVAGGHYERRIVPIIRADNGMTVQAITYIALLTGEGLRPTRAYLNYLLAGRDLLPTDYWEWLKATPTFD</sequence>
<gene>
    <name evidence="4" type="ORF">SAMN02745126_06184</name>
</gene>
<feature type="active site" description="Proton acceptor" evidence="2">
    <location>
        <position position="89"/>
    </location>
</feature>
<evidence type="ECO:0000313" key="5">
    <source>
        <dbReference type="Proteomes" id="UP000190092"/>
    </source>
</evidence>
<dbReference type="InterPro" id="IPR036568">
    <property type="entry name" value="GGCT-like_sf"/>
</dbReference>
<evidence type="ECO:0000313" key="4">
    <source>
        <dbReference type="EMBL" id="SKA39237.1"/>
    </source>
</evidence>
<dbReference type="Proteomes" id="UP000190092">
    <property type="component" value="Unassembled WGS sequence"/>
</dbReference>
<dbReference type="STRING" id="225324.SAMN02745126_06184"/>
<dbReference type="InterPro" id="IPR013024">
    <property type="entry name" value="GGCT-like"/>
</dbReference>
<dbReference type="InterPro" id="IPR017939">
    <property type="entry name" value="G-Glutamylcylcotransferase"/>
</dbReference>
<keyword evidence="5" id="KW-1185">Reference proteome</keyword>
<feature type="binding site" evidence="3">
    <location>
        <position position="132"/>
    </location>
    <ligand>
        <name>substrate</name>
    </ligand>
</feature>
<evidence type="ECO:0000256" key="1">
    <source>
        <dbReference type="ARBA" id="ARBA00023239"/>
    </source>
</evidence>
<dbReference type="Pfam" id="PF13772">
    <property type="entry name" value="AIG2_2"/>
    <property type="match status" value="1"/>
</dbReference>
<dbReference type="EMBL" id="FUWJ01000017">
    <property type="protein sequence ID" value="SKA39237.1"/>
    <property type="molecule type" value="Genomic_DNA"/>
</dbReference>
<keyword evidence="1" id="KW-0456">Lyase</keyword>
<name>A0A1T4TFN6_9HYPH</name>
<reference evidence="5" key="1">
    <citation type="submission" date="2017-02" db="EMBL/GenBank/DDBJ databases">
        <authorList>
            <person name="Varghese N."/>
            <person name="Submissions S."/>
        </authorList>
    </citation>
    <scope>NUCLEOTIDE SEQUENCE [LARGE SCALE GENOMIC DNA]</scope>
    <source>
        <strain evidence="5">ATCC 27094</strain>
    </source>
</reference>
<dbReference type="CDD" id="cd06661">
    <property type="entry name" value="GGCT_like"/>
    <property type="match status" value="1"/>
</dbReference>
<feature type="binding site" evidence="3">
    <location>
        <begin position="8"/>
        <end position="13"/>
    </location>
    <ligand>
        <name>substrate</name>
    </ligand>
</feature>
<dbReference type="SUPFAM" id="SSF110857">
    <property type="entry name" value="Gamma-glutamyl cyclotransferase-like"/>
    <property type="match status" value="1"/>
</dbReference>
<organism evidence="4 5">
    <name type="scientific">Enhydrobacter aerosaccus</name>
    <dbReference type="NCBI Taxonomy" id="225324"/>
    <lineage>
        <taxon>Bacteria</taxon>
        <taxon>Pseudomonadati</taxon>
        <taxon>Pseudomonadota</taxon>
        <taxon>Alphaproteobacteria</taxon>
        <taxon>Hyphomicrobiales</taxon>
        <taxon>Enhydrobacter</taxon>
    </lineage>
</organism>
<dbReference type="OrthoDB" id="141582at2"/>
<accession>A0A1T4TFN6</accession>
<dbReference type="PANTHER" id="PTHR12935:SF0">
    <property type="entry name" value="GAMMA-GLUTAMYLCYCLOTRANSFERASE"/>
    <property type="match status" value="1"/>
</dbReference>